<feature type="domain" description="LicD/FKTN/FKRP nucleotidyltransferase" evidence="5">
    <location>
        <begin position="431"/>
        <end position="539"/>
    </location>
</feature>
<accession>G3AZJ2</accession>
<name>G3AZJ2_CANTC</name>
<organism evidence="7">
    <name type="scientific">Candida tenuis (strain ATCC 10573 / BCRC 21748 / CBS 615 / JCM 9827 / NBRC 10315 / NRRL Y-1498 / VKM Y-70)</name>
    <name type="common">Yeast</name>
    <name type="synonym">Yamadazyma tenuis</name>
    <dbReference type="NCBI Taxonomy" id="590646"/>
    <lineage>
        <taxon>Eukaryota</taxon>
        <taxon>Fungi</taxon>
        <taxon>Dikarya</taxon>
        <taxon>Ascomycota</taxon>
        <taxon>Saccharomycotina</taxon>
        <taxon>Pichiomycetes</taxon>
        <taxon>Debaryomycetaceae</taxon>
        <taxon>Yamadazyma</taxon>
    </lineage>
</organism>
<dbReference type="HOGENOM" id="CLU_008074_2_0_1"/>
<evidence type="ECO:0000256" key="1">
    <source>
        <dbReference type="ARBA" id="ARBA00004167"/>
    </source>
</evidence>
<protein>
    <recommendedName>
        <fullName evidence="5">LicD/FKTN/FKRP nucleotidyltransferase domain-containing protein</fullName>
    </recommendedName>
</protein>
<keyword evidence="4" id="KW-0472">Membrane</keyword>
<evidence type="ECO:0000256" key="2">
    <source>
        <dbReference type="ARBA" id="ARBA00022692"/>
    </source>
</evidence>
<dbReference type="eggNOG" id="ENOG502QREF">
    <property type="taxonomic scope" value="Eukaryota"/>
</dbReference>
<dbReference type="STRING" id="590646.G3AZJ2"/>
<dbReference type="GO" id="GO:0009100">
    <property type="term" value="P:glycoprotein metabolic process"/>
    <property type="evidence" value="ECO:0007669"/>
    <property type="project" value="UniProtKB-ARBA"/>
</dbReference>
<evidence type="ECO:0000256" key="3">
    <source>
        <dbReference type="ARBA" id="ARBA00022989"/>
    </source>
</evidence>
<dbReference type="InterPro" id="IPR009644">
    <property type="entry name" value="FKTN/MNN4/W02B3.4-1"/>
</dbReference>
<evidence type="ECO:0000313" key="7">
    <source>
        <dbReference type="Proteomes" id="UP000000707"/>
    </source>
</evidence>
<sequence length="744" mass="88365">MNIKAEDLHQYGFNNKLRKRFERVRNNKDDRYWLAHTELTEIETYVAIKPFLKNSEYSVEDENSWVNKNELFYDPRFTLSIYLNAIKHKYTQASIAQGGSLKEKPDLNELTRIELPFNWVDWLDLTSLNEELAKPMDQRIDCPYIRGGTNNDPDPEYFCWDNIRYSDDMVRDLGFRNRNQLPRFIIHGHSTHDDRPFNDFRVMEAKCYALSQHLPKPVKVVILNGEGGTYEFDVKQNTNEKMITSDLIDYFIDTNMYDRKDLKPDSLVTINHIKEFDDLKAKVIPRTLSESEDLVGMYNILRKTSNPSASRELKLTEEMFHYNKDSMNKQIEELEAKGASQLTINEEMYLQSIKYCAEFPNSDDEETYFKMATIRIDDDRNRDKEWGWHYDWRFFNGALNYDRIGWNEQEMNYRSNIILDRLLRNWNRFAEEKGLISWIMHGPLLSWFWDGLMFPFDLDIDIQMPMSELVRLARDFNQTLIVEDPAEGYGKYFIDVGSFIHNRDISSKSNHIDARVVDVDSGIYIDVTALAKSKANAPEEYDSNVLVDIAKPQDDDQVEIYNDRRKHFYKLDQLSPLRYTMMGGVPVFIPSTITNRLVFEYSEGLTNLEFHDWYFVHGLNLWLKNDIVGSIFADEEVKNPEGEYDREKMLRRIAKMDDSDIFNLLDTYDEVLMEYYLTKDLTDYHDMEKQYLFDSYGRDNKKLDLDPHMKDEYNQFVSTFKMSKPLRKSLWDYENIERIKHHNS</sequence>
<dbReference type="GO" id="GO:0016020">
    <property type="term" value="C:membrane"/>
    <property type="evidence" value="ECO:0007669"/>
    <property type="project" value="UniProtKB-SubCell"/>
</dbReference>
<proteinExistence type="predicted"/>
<dbReference type="InterPro" id="IPR007074">
    <property type="entry name" value="LicD/FKTN/FKRP_NTP_transf"/>
</dbReference>
<keyword evidence="7" id="KW-1185">Reference proteome</keyword>
<dbReference type="Proteomes" id="UP000000707">
    <property type="component" value="Unassembled WGS sequence"/>
</dbReference>
<dbReference type="PANTHER" id="PTHR15407">
    <property type="entry name" value="FUKUTIN-RELATED"/>
    <property type="match status" value="1"/>
</dbReference>
<dbReference type="PANTHER" id="PTHR15407:SF28">
    <property type="entry name" value="RIBITOL-5-PHOSPHATE TRANSFERASE FKTN"/>
    <property type="match status" value="1"/>
</dbReference>
<dbReference type="EMBL" id="GL996512">
    <property type="protein sequence ID" value="EGV65592.1"/>
    <property type="molecule type" value="Genomic_DNA"/>
</dbReference>
<keyword evidence="3" id="KW-1133">Transmembrane helix</keyword>
<evidence type="ECO:0000259" key="5">
    <source>
        <dbReference type="Pfam" id="PF04991"/>
    </source>
</evidence>
<evidence type="ECO:0000313" key="6">
    <source>
        <dbReference type="EMBL" id="EGV65592.1"/>
    </source>
</evidence>
<keyword evidence="2" id="KW-0812">Transmembrane</keyword>
<dbReference type="Pfam" id="PF04991">
    <property type="entry name" value="LicD"/>
    <property type="match status" value="1"/>
</dbReference>
<dbReference type="AlphaFoldDB" id="G3AZJ2"/>
<reference evidence="6 7" key="1">
    <citation type="journal article" date="2011" name="Proc. Natl. Acad. Sci. U.S.A.">
        <title>Comparative genomics of xylose-fermenting fungi for enhanced biofuel production.</title>
        <authorList>
            <person name="Wohlbach D.J."/>
            <person name="Kuo A."/>
            <person name="Sato T.K."/>
            <person name="Potts K.M."/>
            <person name="Salamov A.A."/>
            <person name="LaButti K.M."/>
            <person name="Sun H."/>
            <person name="Clum A."/>
            <person name="Pangilinan J.L."/>
            <person name="Lindquist E.A."/>
            <person name="Lucas S."/>
            <person name="Lapidus A."/>
            <person name="Jin M."/>
            <person name="Gunawan C."/>
            <person name="Balan V."/>
            <person name="Dale B.E."/>
            <person name="Jeffries T.W."/>
            <person name="Zinkel R."/>
            <person name="Barry K.W."/>
            <person name="Grigoriev I.V."/>
            <person name="Gasch A.P."/>
        </authorList>
    </citation>
    <scope>NUCLEOTIDE SEQUENCE [LARGE SCALE GENOMIC DNA]</scope>
    <source>
        <strain evidence="7">ATCC 10573 / BCRC 21748 / CBS 615 / JCM 9827 / NBRC 10315 / NRRL Y-1498 / VKM Y-70</strain>
    </source>
</reference>
<evidence type="ECO:0000256" key="4">
    <source>
        <dbReference type="ARBA" id="ARBA00023136"/>
    </source>
</evidence>
<dbReference type="OrthoDB" id="444255at2759"/>
<comment type="subcellular location">
    <subcellularLocation>
        <location evidence="1">Membrane</location>
        <topology evidence="1">Single-pass membrane protein</topology>
    </subcellularLocation>
</comment>
<gene>
    <name evidence="6" type="ORF">CANTEDRAFT_101612</name>
</gene>